<comment type="caution">
    <text evidence="1">The sequence shown here is derived from an EMBL/GenBank/DDBJ whole genome shotgun (WGS) entry which is preliminary data.</text>
</comment>
<accession>A0AAP0J8T0</accession>
<dbReference type="EMBL" id="JBBNAF010000007">
    <property type="protein sequence ID" value="KAK9128387.1"/>
    <property type="molecule type" value="Genomic_DNA"/>
</dbReference>
<proteinExistence type="predicted"/>
<dbReference type="Proteomes" id="UP001420932">
    <property type="component" value="Unassembled WGS sequence"/>
</dbReference>
<gene>
    <name evidence="1" type="ORF">Syun_017184</name>
</gene>
<protein>
    <submittedName>
        <fullName evidence="1">Uncharacterized protein</fullName>
    </submittedName>
</protein>
<dbReference type="AlphaFoldDB" id="A0AAP0J8T0"/>
<keyword evidence="2" id="KW-1185">Reference proteome</keyword>
<sequence length="77" mass="8423">MSNMQKDRTRGIHFYNRADLSYGSGSTHPATISSNFSLQGSNQLSSQYRPPFAPNAFYTASITNQCFASPASIIDQA</sequence>
<evidence type="ECO:0000313" key="2">
    <source>
        <dbReference type="Proteomes" id="UP001420932"/>
    </source>
</evidence>
<evidence type="ECO:0000313" key="1">
    <source>
        <dbReference type="EMBL" id="KAK9128387.1"/>
    </source>
</evidence>
<reference evidence="1 2" key="1">
    <citation type="submission" date="2024-01" db="EMBL/GenBank/DDBJ databases">
        <title>Genome assemblies of Stephania.</title>
        <authorList>
            <person name="Yang L."/>
        </authorList>
    </citation>
    <scope>NUCLEOTIDE SEQUENCE [LARGE SCALE GENOMIC DNA]</scope>
    <source>
        <strain evidence="1">YNDBR</strain>
        <tissue evidence="1">Leaf</tissue>
    </source>
</reference>
<name>A0AAP0J8T0_9MAGN</name>
<organism evidence="1 2">
    <name type="scientific">Stephania yunnanensis</name>
    <dbReference type="NCBI Taxonomy" id="152371"/>
    <lineage>
        <taxon>Eukaryota</taxon>
        <taxon>Viridiplantae</taxon>
        <taxon>Streptophyta</taxon>
        <taxon>Embryophyta</taxon>
        <taxon>Tracheophyta</taxon>
        <taxon>Spermatophyta</taxon>
        <taxon>Magnoliopsida</taxon>
        <taxon>Ranunculales</taxon>
        <taxon>Menispermaceae</taxon>
        <taxon>Menispermoideae</taxon>
        <taxon>Cissampelideae</taxon>
        <taxon>Stephania</taxon>
    </lineage>
</organism>